<proteinExistence type="predicted"/>
<dbReference type="SUPFAM" id="SSF50998">
    <property type="entry name" value="Quinoprotein alcohol dehydrogenase-like"/>
    <property type="match status" value="1"/>
</dbReference>
<feature type="region of interest" description="Disordered" evidence="2">
    <location>
        <begin position="762"/>
        <end position="856"/>
    </location>
</feature>
<dbReference type="SMART" id="SM00320">
    <property type="entry name" value="WD40"/>
    <property type="match status" value="8"/>
</dbReference>
<dbReference type="PROSITE" id="PS50082">
    <property type="entry name" value="WD_REPEATS_2"/>
    <property type="match status" value="1"/>
</dbReference>
<evidence type="ECO:0000256" key="1">
    <source>
        <dbReference type="PROSITE-ProRule" id="PRU00221"/>
    </source>
</evidence>
<dbReference type="PANTHER" id="PTHR45589">
    <property type="entry name" value="WD REPEAT DOMAIN 62, ISOFORM G"/>
    <property type="match status" value="1"/>
</dbReference>
<comment type="caution">
    <text evidence="3">The sequence shown here is derived from an EMBL/GenBank/DDBJ whole genome shotgun (WGS) entry which is preliminary data.</text>
</comment>
<evidence type="ECO:0000313" key="4">
    <source>
        <dbReference type="Proteomes" id="UP001470230"/>
    </source>
</evidence>
<dbReference type="InterPro" id="IPR015943">
    <property type="entry name" value="WD40/YVTN_repeat-like_dom_sf"/>
</dbReference>
<dbReference type="Proteomes" id="UP001470230">
    <property type="component" value="Unassembled WGS sequence"/>
</dbReference>
<evidence type="ECO:0000313" key="3">
    <source>
        <dbReference type="EMBL" id="KAK8884685.1"/>
    </source>
</evidence>
<dbReference type="Pfam" id="PF00400">
    <property type="entry name" value="WD40"/>
    <property type="match status" value="3"/>
</dbReference>
<organism evidence="3 4">
    <name type="scientific">Tritrichomonas musculus</name>
    <dbReference type="NCBI Taxonomy" id="1915356"/>
    <lineage>
        <taxon>Eukaryota</taxon>
        <taxon>Metamonada</taxon>
        <taxon>Parabasalia</taxon>
        <taxon>Tritrichomonadida</taxon>
        <taxon>Tritrichomonadidae</taxon>
        <taxon>Tritrichomonas</taxon>
    </lineage>
</organism>
<keyword evidence="4" id="KW-1185">Reference proteome</keyword>
<dbReference type="Gene3D" id="2.130.10.10">
    <property type="entry name" value="YVTN repeat-like/Quinoprotein amine dehydrogenase"/>
    <property type="match status" value="3"/>
</dbReference>
<dbReference type="InterPro" id="IPR052779">
    <property type="entry name" value="WDR62"/>
</dbReference>
<dbReference type="InterPro" id="IPR011047">
    <property type="entry name" value="Quinoprotein_ADH-like_sf"/>
</dbReference>
<protein>
    <submittedName>
        <fullName evidence="3">Uncharacterized protein</fullName>
    </submittedName>
</protein>
<gene>
    <name evidence="3" type="ORF">M9Y10_043804</name>
</gene>
<feature type="region of interest" description="Disordered" evidence="2">
    <location>
        <begin position="709"/>
        <end position="748"/>
    </location>
</feature>
<dbReference type="InterPro" id="IPR036322">
    <property type="entry name" value="WD40_repeat_dom_sf"/>
</dbReference>
<feature type="compositionally biased region" description="Low complexity" evidence="2">
    <location>
        <begin position="835"/>
        <end position="847"/>
    </location>
</feature>
<keyword evidence="1" id="KW-0853">WD repeat</keyword>
<dbReference type="PANTHER" id="PTHR45589:SF1">
    <property type="entry name" value="WD REPEAT DOMAIN 62, ISOFORM G"/>
    <property type="match status" value="1"/>
</dbReference>
<reference evidence="3 4" key="1">
    <citation type="submission" date="2024-04" db="EMBL/GenBank/DDBJ databases">
        <title>Tritrichomonas musculus Genome.</title>
        <authorList>
            <person name="Alves-Ferreira E."/>
            <person name="Grigg M."/>
            <person name="Lorenzi H."/>
            <person name="Galac M."/>
        </authorList>
    </citation>
    <scope>NUCLEOTIDE SEQUENCE [LARGE SCALE GENOMIC DNA]</scope>
    <source>
        <strain evidence="3 4">EAF2021</strain>
    </source>
</reference>
<feature type="repeat" description="WD" evidence="1">
    <location>
        <begin position="515"/>
        <end position="556"/>
    </location>
</feature>
<name>A0ABR2K0N9_9EUKA</name>
<accession>A0ABR2K0N9</accession>
<dbReference type="InterPro" id="IPR001680">
    <property type="entry name" value="WD40_rpt"/>
</dbReference>
<dbReference type="EMBL" id="JAPFFF010000008">
    <property type="protein sequence ID" value="KAK8884685.1"/>
    <property type="molecule type" value="Genomic_DNA"/>
</dbReference>
<feature type="compositionally biased region" description="Low complexity" evidence="2">
    <location>
        <begin position="768"/>
        <end position="787"/>
    </location>
</feature>
<dbReference type="SUPFAM" id="SSF50978">
    <property type="entry name" value="WD40 repeat-like"/>
    <property type="match status" value="2"/>
</dbReference>
<evidence type="ECO:0000256" key="2">
    <source>
        <dbReference type="SAM" id="MobiDB-lite"/>
    </source>
</evidence>
<sequence>MSQPVLDKIIGSSPISRSNLSVHYKTGACAFSSHSFFSLVLPKDQKRYDLEVADDCREITSIAFSNGGQHLVIGEIGPNARFFILTFSEQFDKILTNVETRTKENGFSCLAMSSETGRLITVGNDLQPFFLLWDTNQPRPTCIGCYHLPVIPTNLRISGDGMFAMVSGNKMLKFIDTSIQSGPTPVILKSRNVNIGQFKDSNFISCAISVDTPYYAYGLTNDGILCSLDSASIPFNKTKNASNLIVIVPNYLNCGETTSISLDKKIILVGTSSGSVLAIKKEKNGHNIFGQFSSEGKGVVTIGIGERLTSAAYSDGHLMFWQRKINSQPILTLPSHRGPVCGLCVMNDCILSCGSDATVRCWKVQVNKALIGISSQEQICCRTITKVADNYASILTGVRCIAAKDGLVFAGDNGGNLHLMKLEKLEEIKKIIECFQGVMCISVHPDQPYVGTGGGDGKARIYKINNENKNLALTVSKQYHSSPITAVAFTPNGFVSTSSEGIRFCQLPSGDVYSSTNTSEPLLSLATIPSGKAVVTGGCDGCVSLWLVKDGSLFRRHKLSPSSYPLALAVDKAGLFIAVALSDGTARVLDLFSGDTIYSFNSHAGIITSVSFHESDLLFSSFGGSILRWTMPQAIHTAITERMGRADQPLLDILRSSENLLTPQMNELSVGNLADNNSNRLVRSGTVMKGSMPDKNWVFEKIDNNKLRSEKPLAQEINSNQEEEDEEVEQTGFDAPRPSVEGEYETKVDDMVRMSFIRRKKEELNHQNETNSNTNSTTTSSSNLNDINNDDELNNTSKDKDKKSVIANDDNEPSAIQKIQPPKKKSEIPRSKYLSSNNSNNSSINISNDKESENSKIKVSSSKADEMNMAALNLKNAYEKARDLLSMKPSCPEEIAAQSMIQNAMDMIKRDLYDVQAAKQIKEYAQFILSAVDKL</sequence>